<protein>
    <submittedName>
        <fullName evidence="1">Uncharacterized protein</fullName>
    </submittedName>
</protein>
<accession>A0A8S5M5W2</accession>
<name>A0A8S5M5W2_9CAUD</name>
<dbReference type="EMBL" id="BK014826">
    <property type="protein sequence ID" value="DAD77479.1"/>
    <property type="molecule type" value="Genomic_DNA"/>
</dbReference>
<organism evidence="1">
    <name type="scientific">Podoviridae sp. ctaNW81</name>
    <dbReference type="NCBI Taxonomy" id="2826562"/>
    <lineage>
        <taxon>Viruses</taxon>
        <taxon>Duplodnaviria</taxon>
        <taxon>Heunggongvirae</taxon>
        <taxon>Uroviricota</taxon>
        <taxon>Caudoviricetes</taxon>
    </lineage>
</organism>
<evidence type="ECO:0000313" key="1">
    <source>
        <dbReference type="EMBL" id="DAD77479.1"/>
    </source>
</evidence>
<sequence length="54" mass="6516">MTYDQLCRELLYPSDKVKVIVDGDYRFISTVRWCRAIYTTNFCNYHNITFEVTL</sequence>
<reference evidence="1" key="1">
    <citation type="journal article" date="2021" name="Proc. Natl. Acad. Sci. U.S.A.">
        <title>A Catalog of Tens of Thousands of Viruses from Human Metagenomes Reveals Hidden Associations with Chronic Diseases.</title>
        <authorList>
            <person name="Tisza M.J."/>
            <person name="Buck C.B."/>
        </authorList>
    </citation>
    <scope>NUCLEOTIDE SEQUENCE</scope>
    <source>
        <strain evidence="1">CtaNW81</strain>
    </source>
</reference>
<proteinExistence type="predicted"/>